<protein>
    <submittedName>
        <fullName evidence="1">Uncharacterized protein</fullName>
    </submittedName>
</protein>
<feature type="non-terminal residue" evidence="1">
    <location>
        <position position="1"/>
    </location>
</feature>
<organism evidence="1 2">
    <name type="scientific">Kingdonia uniflora</name>
    <dbReference type="NCBI Taxonomy" id="39325"/>
    <lineage>
        <taxon>Eukaryota</taxon>
        <taxon>Viridiplantae</taxon>
        <taxon>Streptophyta</taxon>
        <taxon>Embryophyta</taxon>
        <taxon>Tracheophyta</taxon>
        <taxon>Spermatophyta</taxon>
        <taxon>Magnoliopsida</taxon>
        <taxon>Ranunculales</taxon>
        <taxon>Circaeasteraceae</taxon>
        <taxon>Kingdonia</taxon>
    </lineage>
</organism>
<comment type="caution">
    <text evidence="1">The sequence shown here is derived from an EMBL/GenBank/DDBJ whole genome shotgun (WGS) entry which is preliminary data.</text>
</comment>
<dbReference type="Proteomes" id="UP000541444">
    <property type="component" value="Unassembled WGS sequence"/>
</dbReference>
<evidence type="ECO:0000313" key="1">
    <source>
        <dbReference type="EMBL" id="KAF6139519.1"/>
    </source>
</evidence>
<sequence>MSNVNDYMKMLKSWNMQNDQEFEICEMGIVKEIKNFQGHYNLLSVNLIKIFYSN</sequence>
<dbReference type="EMBL" id="JACGCM010002464">
    <property type="protein sequence ID" value="KAF6139519.1"/>
    <property type="molecule type" value="Genomic_DNA"/>
</dbReference>
<evidence type="ECO:0000313" key="2">
    <source>
        <dbReference type="Proteomes" id="UP000541444"/>
    </source>
</evidence>
<reference evidence="1 2" key="1">
    <citation type="journal article" date="2020" name="IScience">
        <title>Genome Sequencing of the Endangered Kingdonia uniflora (Circaeasteraceae, Ranunculales) Reveals Potential Mechanisms of Evolutionary Specialization.</title>
        <authorList>
            <person name="Sun Y."/>
            <person name="Deng T."/>
            <person name="Zhang A."/>
            <person name="Moore M.J."/>
            <person name="Landis J.B."/>
            <person name="Lin N."/>
            <person name="Zhang H."/>
            <person name="Zhang X."/>
            <person name="Huang J."/>
            <person name="Zhang X."/>
            <person name="Sun H."/>
            <person name="Wang H."/>
        </authorList>
    </citation>
    <scope>NUCLEOTIDE SEQUENCE [LARGE SCALE GENOMIC DNA]</scope>
    <source>
        <strain evidence="1">TB1705</strain>
        <tissue evidence="1">Leaf</tissue>
    </source>
</reference>
<name>A0A7J7LAC8_9MAGN</name>
<dbReference type="AlphaFoldDB" id="A0A7J7LAC8"/>
<keyword evidence="2" id="KW-1185">Reference proteome</keyword>
<gene>
    <name evidence="1" type="ORF">GIB67_015476</name>
</gene>
<proteinExistence type="predicted"/>
<accession>A0A7J7LAC8</accession>